<dbReference type="Proteomes" id="UP000023152">
    <property type="component" value="Unassembled WGS sequence"/>
</dbReference>
<comment type="caution">
    <text evidence="1">The sequence shown here is derived from an EMBL/GenBank/DDBJ whole genome shotgun (WGS) entry which is preliminary data.</text>
</comment>
<gene>
    <name evidence="1" type="ORF">RFI_08701</name>
</gene>
<accession>X6NR16</accession>
<name>X6NR16_RETFI</name>
<dbReference type="EMBL" id="ASPP01006681">
    <property type="protein sequence ID" value="ETO28431.1"/>
    <property type="molecule type" value="Genomic_DNA"/>
</dbReference>
<reference evidence="1 2" key="1">
    <citation type="journal article" date="2013" name="Curr. Biol.">
        <title>The Genome of the Foraminiferan Reticulomyxa filosa.</title>
        <authorList>
            <person name="Glockner G."/>
            <person name="Hulsmann N."/>
            <person name="Schleicher M."/>
            <person name="Noegel A.A."/>
            <person name="Eichinger L."/>
            <person name="Gallinger C."/>
            <person name="Pawlowski J."/>
            <person name="Sierra R."/>
            <person name="Euteneuer U."/>
            <person name="Pillet L."/>
            <person name="Moustafa A."/>
            <person name="Platzer M."/>
            <person name="Groth M."/>
            <person name="Szafranski K."/>
            <person name="Schliwa M."/>
        </authorList>
    </citation>
    <scope>NUCLEOTIDE SEQUENCE [LARGE SCALE GENOMIC DNA]</scope>
</reference>
<proteinExistence type="predicted"/>
<organism evidence="1 2">
    <name type="scientific">Reticulomyxa filosa</name>
    <dbReference type="NCBI Taxonomy" id="46433"/>
    <lineage>
        <taxon>Eukaryota</taxon>
        <taxon>Sar</taxon>
        <taxon>Rhizaria</taxon>
        <taxon>Retaria</taxon>
        <taxon>Foraminifera</taxon>
        <taxon>Monothalamids</taxon>
        <taxon>Reticulomyxidae</taxon>
        <taxon>Reticulomyxa</taxon>
    </lineage>
</organism>
<evidence type="ECO:0000313" key="2">
    <source>
        <dbReference type="Proteomes" id="UP000023152"/>
    </source>
</evidence>
<dbReference type="AlphaFoldDB" id="X6NR16"/>
<protein>
    <submittedName>
        <fullName evidence="1">Uncharacterized protein</fullName>
    </submittedName>
</protein>
<keyword evidence="2" id="KW-1185">Reference proteome</keyword>
<sequence length="249" mass="30214">MKFYSIQLGFQKIHQKHTFIDFGKLKKSKGRQKQKEKVKLVKKYNIKRSVPALDKKITIKMQKFEQMTFVWVYYFNDIISKFFLIYLKMDLHRKIFSLWSICCVLFIWQNNSNMECRIRKEVSTLTKFFAVKYFLDVQMLASYKATFFEFQNNCFQFSVICSSKKTLLIFEYKKSKKKFNITIQNKNKHLNIFIKKFVAQKCKFNTFLNQYKIKNFKIQSRHFNILYINVVIKEKIYDCALTYNALIND</sequence>
<evidence type="ECO:0000313" key="1">
    <source>
        <dbReference type="EMBL" id="ETO28431.1"/>
    </source>
</evidence>